<proteinExistence type="predicted"/>
<comment type="caution">
    <text evidence="1">The sequence shown here is derived from an EMBL/GenBank/DDBJ whole genome shotgun (WGS) entry which is preliminary data.</text>
</comment>
<evidence type="ECO:0000313" key="1">
    <source>
        <dbReference type="EMBL" id="TDE91583.1"/>
    </source>
</evidence>
<accession>A0ABY2E0Y2</accession>
<dbReference type="Gene3D" id="3.40.140.120">
    <property type="match status" value="1"/>
</dbReference>
<evidence type="ECO:0000313" key="2">
    <source>
        <dbReference type="Proteomes" id="UP000504882"/>
    </source>
</evidence>
<protein>
    <submittedName>
        <fullName evidence="1">Phage portal protein</fullName>
    </submittedName>
</protein>
<dbReference type="Gene3D" id="1.20.1270.210">
    <property type="match status" value="1"/>
</dbReference>
<dbReference type="Gene3D" id="3.30.1120.70">
    <property type="match status" value="1"/>
</dbReference>
<dbReference type="Proteomes" id="UP000504882">
    <property type="component" value="Unassembled WGS sequence"/>
</dbReference>
<keyword evidence="2" id="KW-1185">Reference proteome</keyword>
<reference evidence="1 2" key="1">
    <citation type="submission" date="2019-03" db="EMBL/GenBank/DDBJ databases">
        <title>Genomic features of bacteria from cold environments.</title>
        <authorList>
            <person name="Shen L."/>
        </authorList>
    </citation>
    <scope>NUCLEOTIDE SEQUENCE [LARGE SCALE GENOMIC DNA]</scope>
    <source>
        <strain evidence="2">T3246-1</strain>
    </source>
</reference>
<dbReference type="Pfam" id="PF04860">
    <property type="entry name" value="Phage_portal"/>
    <property type="match status" value="1"/>
</dbReference>
<dbReference type="EMBL" id="SMNA01000007">
    <property type="protein sequence ID" value="TDE91583.1"/>
    <property type="molecule type" value="Genomic_DNA"/>
</dbReference>
<dbReference type="InterPro" id="IPR006944">
    <property type="entry name" value="Phage/GTA_portal"/>
</dbReference>
<name>A0ABY2E0Y2_9MICO</name>
<gene>
    <name evidence="1" type="ORF">EXU48_15670</name>
</gene>
<organism evidence="1 2">
    <name type="scientific">Occultella glacieicola</name>
    <dbReference type="NCBI Taxonomy" id="2518684"/>
    <lineage>
        <taxon>Bacteria</taxon>
        <taxon>Bacillati</taxon>
        <taxon>Actinomycetota</taxon>
        <taxon>Actinomycetes</taxon>
        <taxon>Micrococcales</taxon>
        <taxon>Ruaniaceae</taxon>
        <taxon>Occultella</taxon>
    </lineage>
</organism>
<sequence>MHRSGAMLLPMGIRSVFDLASRVASGTALPKTTRLASPYAGANTLTKVAVADMWGEDGPLFATYLDAMRVPAIVKGRALIVGTLSRQPLAKFRGSEKVKSDPWMYRTSTAQNPQARMLWTIDDCIMYGSSLWAVQRGSKEQITDAIRVLPDEWELDDDLRIKVRGQKVDADEVILFEGPQLGLLEIAAADIRASIAMGRSWAQRVDSPVPLVALKIEDANHEPTDDEADQLIESWETARRKGGTALLPYGLGMDVHGETPTDLYVNGRNAARLDWANYLALPASLLDGSTATASLTYSTKQDSRNELVDLSLAYWATPIEARLSQDDVVPSGTRTAFDLEYLASPTQPTQSPARED</sequence>